<name>A0ABT5L9S8_9MOLU</name>
<gene>
    <name evidence="1" type="ORF">M8044_000250</name>
</gene>
<dbReference type="Proteomes" id="UP001221763">
    <property type="component" value="Unassembled WGS sequence"/>
</dbReference>
<reference evidence="1 2" key="1">
    <citation type="journal article" date="2023" name="Plant">
        <title>Draft Genome Sequence Resource of CBPPT1, a 'Candidatus Phytoplasma trifolii'-Related Strain Associated with Potato Purple Top Disease in the Columbia Basin, U.S.A.</title>
        <authorList>
            <person name="Wei W."/>
            <person name="Shao J."/>
            <person name="Bottner-Parker K.D."/>
            <person name="Zhao Y."/>
        </authorList>
    </citation>
    <scope>NUCLEOTIDE SEQUENCE [LARGE SCALE GENOMIC DNA]</scope>
    <source>
        <strain evidence="1 2">CBPPT1</strain>
    </source>
</reference>
<sequence>MKGETPVTIPNTAVKSFQPDNSFWFQKRK</sequence>
<protein>
    <submittedName>
        <fullName evidence="1">Uncharacterized protein</fullName>
    </submittedName>
</protein>
<evidence type="ECO:0000313" key="1">
    <source>
        <dbReference type="EMBL" id="MDC9032031.1"/>
    </source>
</evidence>
<comment type="caution">
    <text evidence="1">The sequence shown here is derived from an EMBL/GenBank/DDBJ whole genome shotgun (WGS) entry which is preliminary data.</text>
</comment>
<organism evidence="1 2">
    <name type="scientific">Columbia Basin potato purple top phytoplasma</name>
    <dbReference type="NCBI Taxonomy" id="307134"/>
    <lineage>
        <taxon>Bacteria</taxon>
        <taxon>Bacillati</taxon>
        <taxon>Mycoplasmatota</taxon>
        <taxon>Mollicutes</taxon>
        <taxon>Acholeplasmatales</taxon>
        <taxon>Acholeplasmataceae</taxon>
        <taxon>Candidatus Phytoplasma</taxon>
        <taxon>16SrVI (Clover proliferation group)</taxon>
    </lineage>
</organism>
<accession>A0ABT5L9S8</accession>
<dbReference type="EMBL" id="JANHJP010000003">
    <property type="protein sequence ID" value="MDC9032031.1"/>
    <property type="molecule type" value="Genomic_DNA"/>
</dbReference>
<keyword evidence="2" id="KW-1185">Reference proteome</keyword>
<proteinExistence type="predicted"/>
<evidence type="ECO:0000313" key="2">
    <source>
        <dbReference type="Proteomes" id="UP001221763"/>
    </source>
</evidence>